<sequence>MRILLHSTYYAPELTAIAKYNAEMMRWLQSRGHEVRVLSTAPHFPAWKVHDGYTAAWYSHSVEDGVPVWRCPAFIPRRPSGLQRLVQIATLTLSSVPAMIRQAFWRPDVVIGVEPPLLCFAAARLGALLCGAKVWLHVQDLEVDAAFDLGILRGRRARQLALGVERLLMAGCARVSTISGRMAERLLAKGVAPERLFMMPNWVNLAAMPASASGAAFRAELGLPPGSKVALYAGNMAAKQGLETVVEAARLLTRRQDLHFVMVGDGVGRPRLVELAQGLPRFHFLPIQPAERLPDLLALADVHLLPQRRAAADLVMPSKLTGMLASGRPTVAGAEPETELGRVVEGRGLRVTPEDPAAMAGALERLIDDPALAAELGAAARRYAVETLDMEAVLLRLEQELQTLVRPGR</sequence>
<comment type="caution">
    <text evidence="2">The sequence shown here is derived from an EMBL/GenBank/DDBJ whole genome shotgun (WGS) entry which is preliminary data.</text>
</comment>
<dbReference type="Pfam" id="PF13579">
    <property type="entry name" value="Glyco_trans_4_4"/>
    <property type="match status" value="1"/>
</dbReference>
<dbReference type="AlphaFoldDB" id="A0A839HKC8"/>
<dbReference type="GO" id="GO:0016758">
    <property type="term" value="F:hexosyltransferase activity"/>
    <property type="evidence" value="ECO:0007669"/>
    <property type="project" value="TreeGrafter"/>
</dbReference>
<evidence type="ECO:0000313" key="2">
    <source>
        <dbReference type="EMBL" id="MBB1163277.1"/>
    </source>
</evidence>
<dbReference type="EMBL" id="JACIVI010000008">
    <property type="protein sequence ID" value="MBB1163277.1"/>
    <property type="molecule type" value="Genomic_DNA"/>
</dbReference>
<protein>
    <submittedName>
        <fullName evidence="2">WcaI family glycosyltransferase</fullName>
    </submittedName>
</protein>
<dbReference type="Pfam" id="PF13692">
    <property type="entry name" value="Glyco_trans_1_4"/>
    <property type="match status" value="1"/>
</dbReference>
<dbReference type="InterPro" id="IPR050194">
    <property type="entry name" value="Glycosyltransferase_grp1"/>
</dbReference>
<organism evidence="2 3">
    <name type="scientific">Aquariibacter albus</name>
    <dbReference type="NCBI Taxonomy" id="2759899"/>
    <lineage>
        <taxon>Bacteria</taxon>
        <taxon>Pseudomonadati</taxon>
        <taxon>Pseudomonadota</taxon>
        <taxon>Betaproteobacteria</taxon>
        <taxon>Burkholderiales</taxon>
        <taxon>Sphaerotilaceae</taxon>
        <taxon>Aquariibacter</taxon>
    </lineage>
</organism>
<gene>
    <name evidence="2" type="ORF">H4F90_14985</name>
</gene>
<name>A0A839HKC8_9BURK</name>
<keyword evidence="2" id="KW-0808">Transferase</keyword>
<dbReference type="NCBIfam" id="NF007640">
    <property type="entry name" value="PRK10307.1"/>
    <property type="match status" value="1"/>
</dbReference>
<accession>A0A839HKC8</accession>
<dbReference type="RefSeq" id="WP_182666050.1">
    <property type="nucleotide sequence ID" value="NZ_JACIVI010000008.1"/>
</dbReference>
<evidence type="ECO:0000259" key="1">
    <source>
        <dbReference type="Pfam" id="PF13579"/>
    </source>
</evidence>
<evidence type="ECO:0000313" key="3">
    <source>
        <dbReference type="Proteomes" id="UP000586093"/>
    </source>
</evidence>
<dbReference type="PANTHER" id="PTHR45947">
    <property type="entry name" value="SULFOQUINOVOSYL TRANSFERASE SQD2"/>
    <property type="match status" value="1"/>
</dbReference>
<feature type="domain" description="Glycosyltransferase subfamily 4-like N-terminal" evidence="1">
    <location>
        <begin position="17"/>
        <end position="202"/>
    </location>
</feature>
<dbReference type="SUPFAM" id="SSF53756">
    <property type="entry name" value="UDP-Glycosyltransferase/glycogen phosphorylase"/>
    <property type="match status" value="1"/>
</dbReference>
<reference evidence="2 3" key="1">
    <citation type="submission" date="2020-08" db="EMBL/GenBank/DDBJ databases">
        <title>Aquariorum lacteus gen. nov., sp. nov., a new member of the family Comamonadaceae, isolated from freshwater aquarium.</title>
        <authorList>
            <person name="Chun S.-J."/>
        </authorList>
    </citation>
    <scope>NUCLEOTIDE SEQUENCE [LARGE SCALE GENOMIC DNA]</scope>
    <source>
        <strain evidence="2 3">SJAQ100</strain>
    </source>
</reference>
<dbReference type="Proteomes" id="UP000586093">
    <property type="component" value="Unassembled WGS sequence"/>
</dbReference>
<dbReference type="InterPro" id="IPR028098">
    <property type="entry name" value="Glyco_trans_4-like_N"/>
</dbReference>
<dbReference type="Gene3D" id="3.40.50.2000">
    <property type="entry name" value="Glycogen Phosphorylase B"/>
    <property type="match status" value="2"/>
</dbReference>
<proteinExistence type="predicted"/>
<dbReference type="CDD" id="cd03794">
    <property type="entry name" value="GT4_WbuB-like"/>
    <property type="match status" value="1"/>
</dbReference>
<keyword evidence="3" id="KW-1185">Reference proteome</keyword>
<dbReference type="PANTHER" id="PTHR45947:SF3">
    <property type="entry name" value="SULFOQUINOVOSYL TRANSFERASE SQD2"/>
    <property type="match status" value="1"/>
</dbReference>